<accession>A0A1Y6JYM0</accession>
<keyword evidence="5" id="KW-1185">Reference proteome</keyword>
<dbReference type="InterPro" id="IPR018672">
    <property type="entry name" value="DUF2140"/>
</dbReference>
<keyword evidence="1" id="KW-1133">Transmembrane helix</keyword>
<sequence>MTQSPKRSNPQPPTTRNWWKTGMITLITLIVIGFVFVGVKAFAPTKVAATAQTTSGPTTNINLTLNKKQVNALADYYVNKSLSGQSLKYRFQVTDHAMLTGSTKVLGANVNFALLFKPTVLANGDVKLTAQKLSIGSLPVPVSFVMNYIAKNYPLPKWVALDSGKKTMTLHLTRIGNGKKLSYAAKQIDLSGAGKFVFQARIPANQ</sequence>
<reference evidence="4" key="1">
    <citation type="submission" date="2017-05" db="EMBL/GenBank/DDBJ databases">
        <authorList>
            <person name="Papadimitriou K."/>
        </authorList>
    </citation>
    <scope>NUCLEOTIDE SEQUENCE [LARGE SCALE GENOMIC DNA]</scope>
    <source>
        <strain evidence="4">ACA-DC 3411</strain>
    </source>
</reference>
<evidence type="ECO:0000313" key="3">
    <source>
        <dbReference type="EMBL" id="SMS14231.1"/>
    </source>
</evidence>
<dbReference type="AlphaFoldDB" id="A0A1Y6JYM0"/>
<dbReference type="RefSeq" id="WP_057730871.1">
    <property type="nucleotide sequence ID" value="NZ_BJZK01000001.1"/>
</dbReference>
<feature type="transmembrane region" description="Helical" evidence="1">
    <location>
        <begin position="21"/>
        <end position="43"/>
    </location>
</feature>
<dbReference type="EMBL" id="LT854705">
    <property type="protein sequence ID" value="SMS14231.1"/>
    <property type="molecule type" value="Genomic_DNA"/>
</dbReference>
<organism evidence="3 4">
    <name type="scientific">Levilactobacillus zymae</name>
    <dbReference type="NCBI Taxonomy" id="267363"/>
    <lineage>
        <taxon>Bacteria</taxon>
        <taxon>Bacillati</taxon>
        <taxon>Bacillota</taxon>
        <taxon>Bacilli</taxon>
        <taxon>Lactobacillales</taxon>
        <taxon>Lactobacillaceae</taxon>
        <taxon>Levilactobacillus</taxon>
    </lineage>
</organism>
<dbReference type="Proteomes" id="UP000195412">
    <property type="component" value="Chromosome I"/>
</dbReference>
<name>A0A1Y6JYM0_9LACO</name>
<dbReference type="Pfam" id="PF09911">
    <property type="entry name" value="DUF2140"/>
    <property type="match status" value="1"/>
</dbReference>
<keyword evidence="1" id="KW-0472">Membrane</keyword>
<reference evidence="3" key="2">
    <citation type="submission" date="2017-05" db="EMBL/GenBank/DDBJ databases">
        <authorList>
            <person name="Song R."/>
            <person name="Chenine A.L."/>
            <person name="Ruprecht R.M."/>
        </authorList>
    </citation>
    <scope>NUCLEOTIDE SEQUENCE</scope>
    <source>
        <strain evidence="3">ACA-DC 3411</strain>
    </source>
</reference>
<dbReference type="Proteomes" id="UP000321794">
    <property type="component" value="Unassembled WGS sequence"/>
</dbReference>
<evidence type="ECO:0000256" key="1">
    <source>
        <dbReference type="SAM" id="Phobius"/>
    </source>
</evidence>
<dbReference type="OrthoDB" id="2241695at2"/>
<protein>
    <submittedName>
        <fullName evidence="3">YfaA</fullName>
    </submittedName>
</protein>
<proteinExistence type="predicted"/>
<evidence type="ECO:0000313" key="4">
    <source>
        <dbReference type="Proteomes" id="UP000195412"/>
    </source>
</evidence>
<dbReference type="EMBL" id="BJZK01000001">
    <property type="protein sequence ID" value="GEO70944.1"/>
    <property type="molecule type" value="Genomic_DNA"/>
</dbReference>
<reference evidence="2 5" key="3">
    <citation type="submission" date="2019-07" db="EMBL/GenBank/DDBJ databases">
        <title>Whole genome shotgun sequence of Lactobacillus zymae NBRC 107157.</title>
        <authorList>
            <person name="Hosoyama A."/>
            <person name="Uohara A."/>
            <person name="Ohji S."/>
            <person name="Ichikawa N."/>
        </authorList>
    </citation>
    <scope>NUCLEOTIDE SEQUENCE [LARGE SCALE GENOMIC DNA]</scope>
    <source>
        <strain evidence="2 5">NBRC 107157</strain>
    </source>
</reference>
<gene>
    <name evidence="3" type="ORF">LZ3411_1181</name>
    <name evidence="2" type="ORF">LZY01_01120</name>
</gene>
<evidence type="ECO:0000313" key="5">
    <source>
        <dbReference type="Proteomes" id="UP000321794"/>
    </source>
</evidence>
<dbReference type="KEGG" id="lzy:LZ3411_1181"/>
<evidence type="ECO:0000313" key="2">
    <source>
        <dbReference type="EMBL" id="GEO70944.1"/>
    </source>
</evidence>
<keyword evidence="1" id="KW-0812">Transmembrane</keyword>